<comment type="pathway">
    <text evidence="7">Cofactor metabolism; pyridoxal 5'-phosphate salvage; pyridoxal 5'-phosphate from pyridoxine 5'-phosphate: step 1/1.</text>
</comment>
<dbReference type="InterPro" id="IPR011576">
    <property type="entry name" value="Pyridox_Oxase_N"/>
</dbReference>
<keyword evidence="3 7" id="KW-0285">Flavoprotein</keyword>
<feature type="binding site" evidence="7">
    <location>
        <position position="110"/>
    </location>
    <ligand>
        <name>substrate</name>
    </ligand>
</feature>
<dbReference type="PANTHER" id="PTHR10851:SF0">
    <property type="entry name" value="PYRIDOXINE-5'-PHOSPHATE OXIDASE"/>
    <property type="match status" value="1"/>
</dbReference>
<evidence type="ECO:0000256" key="7">
    <source>
        <dbReference type="HAMAP-Rule" id="MF_01629"/>
    </source>
</evidence>
<dbReference type="FunFam" id="2.30.110.10:FF:000020">
    <property type="entry name" value="PNPO isoform 11"/>
    <property type="match status" value="1"/>
</dbReference>
<evidence type="ECO:0000313" key="12">
    <source>
        <dbReference type="Proteomes" id="UP001147653"/>
    </source>
</evidence>
<dbReference type="EC" id="1.4.3.5" evidence="7"/>
<comment type="pathway">
    <text evidence="7">Cofactor metabolism; pyridoxal 5'-phosphate salvage; pyridoxal 5'-phosphate from pyridoxamine 5'-phosphate: step 1/1.</text>
</comment>
<feature type="binding site" evidence="7 8">
    <location>
        <position position="61"/>
    </location>
    <ligand>
        <name>FMN</name>
        <dbReference type="ChEBI" id="CHEBI:58210"/>
    </ligand>
</feature>
<evidence type="ECO:0000256" key="6">
    <source>
        <dbReference type="ARBA" id="ARBA00023096"/>
    </source>
</evidence>
<proteinExistence type="inferred from homology"/>
<comment type="subunit">
    <text evidence="2 7">Homodimer.</text>
</comment>
<dbReference type="Proteomes" id="UP001147653">
    <property type="component" value="Unassembled WGS sequence"/>
</dbReference>
<dbReference type="PIRSF" id="PIRSF000190">
    <property type="entry name" value="Pyd_amn-ph_oxd"/>
    <property type="match status" value="1"/>
</dbReference>
<dbReference type="AlphaFoldDB" id="A0A9X3S6K7"/>
<keyword evidence="4 7" id="KW-0288">FMN</keyword>
<organism evidence="11 12">
    <name type="scientific">Solirubrobacter phytolaccae</name>
    <dbReference type="NCBI Taxonomy" id="1404360"/>
    <lineage>
        <taxon>Bacteria</taxon>
        <taxon>Bacillati</taxon>
        <taxon>Actinomycetota</taxon>
        <taxon>Thermoleophilia</taxon>
        <taxon>Solirubrobacterales</taxon>
        <taxon>Solirubrobacteraceae</taxon>
        <taxon>Solirubrobacter</taxon>
    </lineage>
</organism>
<feature type="binding site" evidence="7">
    <location>
        <position position="102"/>
    </location>
    <ligand>
        <name>substrate</name>
    </ligand>
</feature>
<dbReference type="RefSeq" id="WP_270023487.1">
    <property type="nucleotide sequence ID" value="NZ_JAPDDP010000003.1"/>
</dbReference>
<dbReference type="Pfam" id="PF01243">
    <property type="entry name" value="PNPOx_N"/>
    <property type="match status" value="1"/>
</dbReference>
<feature type="binding site" evidence="7 8">
    <location>
        <begin position="119"/>
        <end position="120"/>
    </location>
    <ligand>
        <name>FMN</name>
        <dbReference type="ChEBI" id="CHEBI:58210"/>
    </ligand>
</feature>
<dbReference type="GO" id="GO:0010181">
    <property type="term" value="F:FMN binding"/>
    <property type="evidence" value="ECO:0007669"/>
    <property type="project" value="UniProtKB-UniRule"/>
</dbReference>
<comment type="function">
    <text evidence="7">Catalyzes the oxidation of either pyridoxine 5'-phosphate (PNP) or pyridoxamine 5'-phosphate (PMP) into pyridoxal 5'-phosphate (PLP).</text>
</comment>
<evidence type="ECO:0000256" key="3">
    <source>
        <dbReference type="ARBA" id="ARBA00022630"/>
    </source>
</evidence>
<dbReference type="GO" id="GO:0008615">
    <property type="term" value="P:pyridoxine biosynthetic process"/>
    <property type="evidence" value="ECO:0007669"/>
    <property type="project" value="UniProtKB-UniRule"/>
</dbReference>
<dbReference type="NCBIfam" id="TIGR00558">
    <property type="entry name" value="pdxH"/>
    <property type="match status" value="1"/>
</dbReference>
<evidence type="ECO:0000256" key="8">
    <source>
        <dbReference type="PIRSR" id="PIRSR000190-2"/>
    </source>
</evidence>
<evidence type="ECO:0000256" key="2">
    <source>
        <dbReference type="ARBA" id="ARBA00011738"/>
    </source>
</evidence>
<dbReference type="InterPro" id="IPR012349">
    <property type="entry name" value="Split_barrel_FMN-bd"/>
</dbReference>
<comment type="catalytic activity">
    <reaction evidence="7">
        <text>pyridoxamine 5'-phosphate + O2 + H2O = pyridoxal 5'-phosphate + H2O2 + NH4(+)</text>
        <dbReference type="Rhea" id="RHEA:15817"/>
        <dbReference type="ChEBI" id="CHEBI:15377"/>
        <dbReference type="ChEBI" id="CHEBI:15379"/>
        <dbReference type="ChEBI" id="CHEBI:16240"/>
        <dbReference type="ChEBI" id="CHEBI:28938"/>
        <dbReference type="ChEBI" id="CHEBI:58451"/>
        <dbReference type="ChEBI" id="CHEBI:597326"/>
        <dbReference type="EC" id="1.4.3.5"/>
    </reaction>
</comment>
<comment type="caution">
    <text evidence="11">The sequence shown here is derived from an EMBL/GenBank/DDBJ whole genome shotgun (WGS) entry which is preliminary data.</text>
</comment>
<dbReference type="PANTHER" id="PTHR10851">
    <property type="entry name" value="PYRIDOXINE-5-PHOSPHATE OXIDASE"/>
    <property type="match status" value="1"/>
</dbReference>
<evidence type="ECO:0000259" key="10">
    <source>
        <dbReference type="Pfam" id="PF10590"/>
    </source>
</evidence>
<feature type="binding site" evidence="7">
    <location>
        <position position="45"/>
    </location>
    <ligand>
        <name>substrate</name>
    </ligand>
</feature>
<feature type="binding site" evidence="7">
    <location>
        <begin position="169"/>
        <end position="171"/>
    </location>
    <ligand>
        <name>substrate</name>
    </ligand>
</feature>
<dbReference type="GO" id="GO:0004733">
    <property type="term" value="F:pyridoxamine phosphate oxidase activity"/>
    <property type="evidence" value="ECO:0007669"/>
    <property type="project" value="UniProtKB-UniRule"/>
</dbReference>
<dbReference type="InterPro" id="IPR000659">
    <property type="entry name" value="Pyridox_Oxase"/>
</dbReference>
<dbReference type="InterPro" id="IPR019576">
    <property type="entry name" value="Pyridoxamine_oxidase_dimer_C"/>
</dbReference>
<feature type="binding site" evidence="7 8">
    <location>
        <position position="163"/>
    </location>
    <ligand>
        <name>FMN</name>
        <dbReference type="ChEBI" id="CHEBI:58210"/>
    </ligand>
</feature>
<evidence type="ECO:0000256" key="5">
    <source>
        <dbReference type="ARBA" id="ARBA00023002"/>
    </source>
</evidence>
<feature type="domain" description="Pyridoxine 5'-phosphate oxidase dimerisation C-terminal" evidence="10">
    <location>
        <begin position="150"/>
        <end position="191"/>
    </location>
</feature>
<feature type="binding site" evidence="7">
    <location>
        <position position="106"/>
    </location>
    <ligand>
        <name>substrate</name>
    </ligand>
</feature>
<protein>
    <recommendedName>
        <fullName evidence="7">Pyridoxine/pyridoxamine 5'-phosphate oxidase</fullName>
        <ecNumber evidence="7">1.4.3.5</ecNumber>
    </recommendedName>
    <alternativeName>
        <fullName evidence="7">PNP/PMP oxidase</fullName>
        <shortName evidence="7">PNPOx</shortName>
    </alternativeName>
    <alternativeName>
        <fullName evidence="7">Pyridoxal 5'-phosphate synthase</fullName>
    </alternativeName>
</protein>
<sequence length="191" mass="21526">MNEPLAQFQHWYEHAAAAGVAEPEAMALATATPEGVPSVRFVLLKGIDERGVEFFTNYESRKARELVANPHAALAVLWKPLQRQIRLEGPVEKLSDEESDAYFASRSRGSQLGAWASQQSQAIPDREWLEARLASFEAEYPATVPRPPHWGGFLLRPEAIEFWEGRPNRLHDREAFTRGADGAWHARRLSP</sequence>
<comment type="similarity">
    <text evidence="1 7">Belongs to the pyridoxamine 5'-phosphate oxidase family.</text>
</comment>
<comment type="catalytic activity">
    <reaction evidence="7">
        <text>pyridoxine 5'-phosphate + O2 = pyridoxal 5'-phosphate + H2O2</text>
        <dbReference type="Rhea" id="RHEA:15149"/>
        <dbReference type="ChEBI" id="CHEBI:15379"/>
        <dbReference type="ChEBI" id="CHEBI:16240"/>
        <dbReference type="ChEBI" id="CHEBI:58589"/>
        <dbReference type="ChEBI" id="CHEBI:597326"/>
        <dbReference type="EC" id="1.4.3.5"/>
    </reaction>
</comment>
<feature type="binding site" evidence="7 8">
    <location>
        <begin position="55"/>
        <end position="56"/>
    </location>
    <ligand>
        <name>FMN</name>
        <dbReference type="ChEBI" id="CHEBI:58210"/>
    </ligand>
</feature>
<dbReference type="Pfam" id="PF10590">
    <property type="entry name" value="PNP_phzG_C"/>
    <property type="match status" value="1"/>
</dbReference>
<feature type="binding site" evidence="7 8">
    <location>
        <position position="84"/>
    </location>
    <ligand>
        <name>FMN</name>
        <dbReference type="ChEBI" id="CHEBI:58210"/>
    </ligand>
</feature>
<evidence type="ECO:0000256" key="1">
    <source>
        <dbReference type="ARBA" id="ARBA00007301"/>
    </source>
</evidence>
<name>A0A9X3S6K7_9ACTN</name>
<keyword evidence="6 7" id="KW-0664">Pyridoxine biosynthesis</keyword>
<dbReference type="HAMAP" id="MF_01629">
    <property type="entry name" value="PdxH"/>
    <property type="match status" value="1"/>
</dbReference>
<feature type="domain" description="Pyridoxamine 5'-phosphate oxidase N-terminal" evidence="9">
    <location>
        <begin position="14"/>
        <end position="135"/>
    </location>
</feature>
<dbReference type="SUPFAM" id="SSF50475">
    <property type="entry name" value="FMN-binding split barrel"/>
    <property type="match status" value="1"/>
</dbReference>
<feature type="binding site" evidence="7 8">
    <location>
        <position position="62"/>
    </location>
    <ligand>
        <name>FMN</name>
        <dbReference type="ChEBI" id="CHEBI:58210"/>
    </ligand>
</feature>
<evidence type="ECO:0000259" key="9">
    <source>
        <dbReference type="Pfam" id="PF01243"/>
    </source>
</evidence>
<evidence type="ECO:0000313" key="11">
    <source>
        <dbReference type="EMBL" id="MDA0179223.1"/>
    </source>
</evidence>
<gene>
    <name evidence="7 11" type="primary">pdxH</name>
    <name evidence="11" type="ORF">OJ997_02855</name>
</gene>
<keyword evidence="12" id="KW-1185">Reference proteome</keyword>
<dbReference type="PROSITE" id="PS01064">
    <property type="entry name" value="PYRIDOX_OXIDASE"/>
    <property type="match status" value="1"/>
</dbReference>
<feature type="binding site" evidence="7 8">
    <location>
        <begin position="40"/>
        <end position="45"/>
    </location>
    <ligand>
        <name>FMN</name>
        <dbReference type="ChEBI" id="CHEBI:58210"/>
    </ligand>
</feature>
<comment type="cofactor">
    <cofactor evidence="7 8">
        <name>FMN</name>
        <dbReference type="ChEBI" id="CHEBI:58210"/>
    </cofactor>
    <text evidence="7 8">Binds 1 FMN per subunit.</text>
</comment>
<dbReference type="InterPro" id="IPR019740">
    <property type="entry name" value="Pyridox_Oxase_CS"/>
</dbReference>
<keyword evidence="5 7" id="KW-0560">Oxidoreductase</keyword>
<accession>A0A9X3S6K7</accession>
<feature type="binding site" evidence="7 8">
    <location>
        <position position="173"/>
    </location>
    <ligand>
        <name>FMN</name>
        <dbReference type="ChEBI" id="CHEBI:58210"/>
    </ligand>
</feature>
<evidence type="ECO:0000256" key="4">
    <source>
        <dbReference type="ARBA" id="ARBA00022643"/>
    </source>
</evidence>
<dbReference type="EMBL" id="JAPDDP010000003">
    <property type="protein sequence ID" value="MDA0179223.1"/>
    <property type="molecule type" value="Genomic_DNA"/>
</dbReference>
<dbReference type="NCBIfam" id="NF004231">
    <property type="entry name" value="PRK05679.1"/>
    <property type="match status" value="1"/>
</dbReference>
<dbReference type="Gene3D" id="2.30.110.10">
    <property type="entry name" value="Electron Transport, Fmn-binding Protein, Chain A"/>
    <property type="match status" value="1"/>
</dbReference>
<reference evidence="11" key="1">
    <citation type="submission" date="2022-10" db="EMBL/GenBank/DDBJ databases">
        <title>The WGS of Solirubrobacter phytolaccae KCTC 29190.</title>
        <authorList>
            <person name="Jiang Z."/>
        </authorList>
    </citation>
    <scope>NUCLEOTIDE SEQUENCE</scope>
    <source>
        <strain evidence="11">KCTC 29190</strain>
    </source>
</reference>